<comment type="caution">
    <text evidence="1">The sequence shown here is derived from an EMBL/GenBank/DDBJ whole genome shotgun (WGS) entry which is preliminary data.</text>
</comment>
<protein>
    <submittedName>
        <fullName evidence="1">Uncharacterized protein</fullName>
    </submittedName>
</protein>
<name>A0AAW8FF48_9ACTN</name>
<dbReference type="Proteomes" id="UP001234216">
    <property type="component" value="Unassembled WGS sequence"/>
</dbReference>
<dbReference type="EMBL" id="JAUSZV010000005">
    <property type="protein sequence ID" value="MDQ0907790.1"/>
    <property type="molecule type" value="Genomic_DNA"/>
</dbReference>
<accession>A0AAW8FF48</accession>
<gene>
    <name evidence="1" type="ORF">QFZ22_003775</name>
</gene>
<organism evidence="1 2">
    <name type="scientific">Streptomyces canus</name>
    <dbReference type="NCBI Taxonomy" id="58343"/>
    <lineage>
        <taxon>Bacteria</taxon>
        <taxon>Bacillati</taxon>
        <taxon>Actinomycetota</taxon>
        <taxon>Actinomycetes</taxon>
        <taxon>Kitasatosporales</taxon>
        <taxon>Streptomycetaceae</taxon>
        <taxon>Streptomyces</taxon>
        <taxon>Streptomyces aurantiacus group</taxon>
    </lineage>
</organism>
<proteinExistence type="predicted"/>
<evidence type="ECO:0000313" key="2">
    <source>
        <dbReference type="Proteomes" id="UP001234216"/>
    </source>
</evidence>
<reference evidence="1" key="1">
    <citation type="submission" date="2023-07" db="EMBL/GenBank/DDBJ databases">
        <title>Comparative genomics of wheat-associated soil bacteria to identify genetic determinants of phenazine resistance.</title>
        <authorList>
            <person name="Mouncey N."/>
        </authorList>
    </citation>
    <scope>NUCLEOTIDE SEQUENCE</scope>
    <source>
        <strain evidence="1">V4I22</strain>
    </source>
</reference>
<sequence length="153" mass="16571">MSWATPAETLTWTGTTVSQAELEASQGIIEMLAGTTELASDAGNISSTNLRHLKKANAYQAAWMQEHPDVFTAMDISQMAEGGGSGMSITLANNGVFLAPMARMSLSQLSWKAVRSIRVRPRNEAARRRIEAQYSLDGFETGDDCGSGEWRAL</sequence>
<evidence type="ECO:0000313" key="1">
    <source>
        <dbReference type="EMBL" id="MDQ0907790.1"/>
    </source>
</evidence>
<dbReference type="AlphaFoldDB" id="A0AAW8FF48"/>